<keyword evidence="2" id="KW-1185">Reference proteome</keyword>
<sequence length="183" mass="20842">MARLPSLLGFREGVIACEPERIDWLMINGEKGRTILWGNRKSKRFLPRESLIPTTQPPFQSTKPQESPPFLLKQGHNMWRPFSYRGALPDPALWPEWNSKDSLTKSLSYNSEFAKTHGTLSTIFRCTGHRSNGASSSFRELWRISSGLRFCLAEAAPLWTSSADTSASFVHVCFRNRVVNHIF</sequence>
<name>A0ACC0P4H1_RHOML</name>
<dbReference type="Proteomes" id="UP001062846">
    <property type="component" value="Chromosome 4"/>
</dbReference>
<protein>
    <submittedName>
        <fullName evidence="1">Uncharacterized protein</fullName>
    </submittedName>
</protein>
<evidence type="ECO:0000313" key="2">
    <source>
        <dbReference type="Proteomes" id="UP001062846"/>
    </source>
</evidence>
<reference evidence="1" key="1">
    <citation type="submission" date="2022-02" db="EMBL/GenBank/DDBJ databases">
        <title>Plant Genome Project.</title>
        <authorList>
            <person name="Zhang R.-G."/>
        </authorList>
    </citation>
    <scope>NUCLEOTIDE SEQUENCE</scope>
    <source>
        <strain evidence="1">AT1</strain>
    </source>
</reference>
<gene>
    <name evidence="1" type="ORF">RHMOL_Rhmol04G0224000</name>
</gene>
<accession>A0ACC0P4H1</accession>
<proteinExistence type="predicted"/>
<comment type="caution">
    <text evidence="1">The sequence shown here is derived from an EMBL/GenBank/DDBJ whole genome shotgun (WGS) entry which is preliminary data.</text>
</comment>
<dbReference type="EMBL" id="CM046391">
    <property type="protein sequence ID" value="KAI8560041.1"/>
    <property type="molecule type" value="Genomic_DNA"/>
</dbReference>
<evidence type="ECO:0000313" key="1">
    <source>
        <dbReference type="EMBL" id="KAI8560041.1"/>
    </source>
</evidence>
<organism evidence="1 2">
    <name type="scientific">Rhododendron molle</name>
    <name type="common">Chinese azalea</name>
    <name type="synonym">Azalea mollis</name>
    <dbReference type="NCBI Taxonomy" id="49168"/>
    <lineage>
        <taxon>Eukaryota</taxon>
        <taxon>Viridiplantae</taxon>
        <taxon>Streptophyta</taxon>
        <taxon>Embryophyta</taxon>
        <taxon>Tracheophyta</taxon>
        <taxon>Spermatophyta</taxon>
        <taxon>Magnoliopsida</taxon>
        <taxon>eudicotyledons</taxon>
        <taxon>Gunneridae</taxon>
        <taxon>Pentapetalae</taxon>
        <taxon>asterids</taxon>
        <taxon>Ericales</taxon>
        <taxon>Ericaceae</taxon>
        <taxon>Ericoideae</taxon>
        <taxon>Rhodoreae</taxon>
        <taxon>Rhododendron</taxon>
    </lineage>
</organism>